<dbReference type="GO" id="GO:0051283">
    <property type="term" value="P:negative regulation of sequestering of calcium ion"/>
    <property type="evidence" value="ECO:0007669"/>
    <property type="project" value="TreeGrafter"/>
</dbReference>
<dbReference type="OrthoDB" id="37886at2759"/>
<dbReference type="SUPFAM" id="SSF47874">
    <property type="entry name" value="Annexin"/>
    <property type="match status" value="1"/>
</dbReference>
<protein>
    <recommendedName>
        <fullName evidence="4">Annexin</fullName>
    </recommendedName>
</protein>
<gene>
    <name evidence="5" type="primary">Anxa6_0</name>
    <name evidence="5" type="ORF">MYSCRO_R04931</name>
</gene>
<proteinExistence type="inferred from homology"/>
<dbReference type="InterPro" id="IPR018252">
    <property type="entry name" value="Annexin_repeat_CS"/>
</dbReference>
<dbReference type="Pfam" id="PF00191">
    <property type="entry name" value="Annexin"/>
    <property type="match status" value="1"/>
</dbReference>
<dbReference type="InterPro" id="IPR037104">
    <property type="entry name" value="Annexin_sf"/>
</dbReference>
<dbReference type="AlphaFoldDB" id="A0A7L2SS08"/>
<comment type="similarity">
    <text evidence="1 4">Belongs to the annexin family.</text>
</comment>
<dbReference type="GO" id="GO:0001786">
    <property type="term" value="F:phosphatidylserine binding"/>
    <property type="evidence" value="ECO:0007669"/>
    <property type="project" value="TreeGrafter"/>
</dbReference>
<dbReference type="GO" id="GO:0051560">
    <property type="term" value="P:mitochondrial calcium ion homeostasis"/>
    <property type="evidence" value="ECO:0007669"/>
    <property type="project" value="TreeGrafter"/>
</dbReference>
<dbReference type="InterPro" id="IPR018502">
    <property type="entry name" value="Annexin_repeat"/>
</dbReference>
<keyword evidence="4" id="KW-0111">Calcium/phospholipid-binding</keyword>
<dbReference type="GO" id="GO:0005544">
    <property type="term" value="F:calcium-dependent phospholipid binding"/>
    <property type="evidence" value="ECO:0007669"/>
    <property type="project" value="UniProtKB-KW"/>
</dbReference>
<dbReference type="Gene3D" id="1.10.220.10">
    <property type="entry name" value="Annexin"/>
    <property type="match status" value="1"/>
</dbReference>
<dbReference type="EMBL" id="VYZQ01228719">
    <property type="protein sequence ID" value="NXS24060.1"/>
    <property type="molecule type" value="Genomic_DNA"/>
</dbReference>
<dbReference type="GO" id="GO:0005634">
    <property type="term" value="C:nucleus"/>
    <property type="evidence" value="ECO:0007669"/>
    <property type="project" value="TreeGrafter"/>
</dbReference>
<dbReference type="PANTHER" id="PTHR10502">
    <property type="entry name" value="ANNEXIN"/>
    <property type="match status" value="1"/>
</dbReference>
<keyword evidence="6" id="KW-1185">Reference proteome</keyword>
<comment type="caution">
    <text evidence="5">The sequence shown here is derived from an EMBL/GenBank/DDBJ whole genome shotgun (WGS) entry which is preliminary data.</text>
</comment>
<dbReference type="Proteomes" id="UP000537747">
    <property type="component" value="Unassembled WGS sequence"/>
</dbReference>
<evidence type="ECO:0000256" key="3">
    <source>
        <dbReference type="ARBA" id="ARBA00023216"/>
    </source>
</evidence>
<evidence type="ECO:0000313" key="5">
    <source>
        <dbReference type="EMBL" id="NXS24060.1"/>
    </source>
</evidence>
<dbReference type="PROSITE" id="PS51897">
    <property type="entry name" value="ANNEXIN_2"/>
    <property type="match status" value="1"/>
</dbReference>
<dbReference type="SMART" id="SM00335">
    <property type="entry name" value="ANX"/>
    <property type="match status" value="1"/>
</dbReference>
<sequence length="62" mass="7172">LQGLGTRDNTLIRIMVSRSEIDMLDIREVFRTKYEKSLYNMIKEDTSGEYKKALLKLCGGDD</sequence>
<evidence type="ECO:0000256" key="2">
    <source>
        <dbReference type="ARBA" id="ARBA00022737"/>
    </source>
</evidence>
<dbReference type="PROSITE" id="PS00223">
    <property type="entry name" value="ANNEXIN_1"/>
    <property type="match status" value="1"/>
</dbReference>
<dbReference type="GO" id="GO:0012506">
    <property type="term" value="C:vesicle membrane"/>
    <property type="evidence" value="ECO:0007669"/>
    <property type="project" value="TreeGrafter"/>
</dbReference>
<feature type="non-terminal residue" evidence="5">
    <location>
        <position position="62"/>
    </location>
</feature>
<dbReference type="PRINTS" id="PR00196">
    <property type="entry name" value="ANNEXIN"/>
</dbReference>
<feature type="non-terminal residue" evidence="5">
    <location>
        <position position="1"/>
    </location>
</feature>
<keyword evidence="4" id="KW-0106">Calcium</keyword>
<evidence type="ECO:0000256" key="4">
    <source>
        <dbReference type="RuleBase" id="RU003540"/>
    </source>
</evidence>
<dbReference type="GO" id="GO:0006816">
    <property type="term" value="P:calcium ion transport"/>
    <property type="evidence" value="ECO:0007669"/>
    <property type="project" value="TreeGrafter"/>
</dbReference>
<dbReference type="GO" id="GO:0097190">
    <property type="term" value="P:apoptotic signaling pathway"/>
    <property type="evidence" value="ECO:0007669"/>
    <property type="project" value="TreeGrafter"/>
</dbReference>
<dbReference type="PANTHER" id="PTHR10502:SF19">
    <property type="entry name" value="ANNEXIN A6"/>
    <property type="match status" value="1"/>
</dbReference>
<dbReference type="FunFam" id="1.10.220.10:FF:000001">
    <property type="entry name" value="Annexin"/>
    <property type="match status" value="1"/>
</dbReference>
<keyword evidence="3 4" id="KW-0041">Annexin</keyword>
<accession>A0A7L2SS08</accession>
<organism evidence="5 6">
    <name type="scientific">Mystacornis crossleyi</name>
    <dbReference type="NCBI Taxonomy" id="98133"/>
    <lineage>
        <taxon>Eukaryota</taxon>
        <taxon>Metazoa</taxon>
        <taxon>Chordata</taxon>
        <taxon>Craniata</taxon>
        <taxon>Vertebrata</taxon>
        <taxon>Euteleostomi</taxon>
        <taxon>Archelosauria</taxon>
        <taxon>Archosauria</taxon>
        <taxon>Dinosauria</taxon>
        <taxon>Saurischia</taxon>
        <taxon>Theropoda</taxon>
        <taxon>Coelurosauria</taxon>
        <taxon>Aves</taxon>
        <taxon>Neognathae</taxon>
        <taxon>Neoaves</taxon>
        <taxon>Telluraves</taxon>
        <taxon>Australaves</taxon>
        <taxon>Passeriformes</taxon>
        <taxon>Sylvioidea</taxon>
        <taxon>Timaliidae</taxon>
        <taxon>Mystacornis</taxon>
    </lineage>
</organism>
<comment type="domain">
    <text evidence="4">A pair of annexin repeats may form one binding site for calcium and phospholipid.</text>
</comment>
<evidence type="ECO:0000313" key="6">
    <source>
        <dbReference type="Proteomes" id="UP000537747"/>
    </source>
</evidence>
<dbReference type="InterPro" id="IPR001464">
    <property type="entry name" value="Annexin"/>
</dbReference>
<dbReference type="GO" id="GO:0005509">
    <property type="term" value="F:calcium ion binding"/>
    <property type="evidence" value="ECO:0007669"/>
    <property type="project" value="InterPro"/>
</dbReference>
<dbReference type="GO" id="GO:0005739">
    <property type="term" value="C:mitochondrion"/>
    <property type="evidence" value="ECO:0007669"/>
    <property type="project" value="GOC"/>
</dbReference>
<name>A0A7L2SS08_9PASS</name>
<keyword evidence="2 4" id="KW-0677">Repeat</keyword>
<dbReference type="GO" id="GO:0005886">
    <property type="term" value="C:plasma membrane"/>
    <property type="evidence" value="ECO:0007669"/>
    <property type="project" value="TreeGrafter"/>
</dbReference>
<reference evidence="5 6" key="1">
    <citation type="submission" date="2019-09" db="EMBL/GenBank/DDBJ databases">
        <title>Bird 10,000 Genomes (B10K) Project - Family phase.</title>
        <authorList>
            <person name="Zhang G."/>
        </authorList>
    </citation>
    <scope>NUCLEOTIDE SEQUENCE [LARGE SCALE GENOMIC DNA]</scope>
    <source>
        <strain evidence="5">B10K-DU-002-82</strain>
    </source>
</reference>
<evidence type="ECO:0000256" key="1">
    <source>
        <dbReference type="ARBA" id="ARBA00007831"/>
    </source>
</evidence>